<dbReference type="AlphaFoldDB" id="A0A7C1FD74"/>
<feature type="domain" description="NIF system FeS cluster assembly NifU C-terminal" evidence="2">
    <location>
        <begin position="13"/>
        <end position="78"/>
    </location>
</feature>
<evidence type="ECO:0000256" key="1">
    <source>
        <dbReference type="ARBA" id="ARBA00049958"/>
    </source>
</evidence>
<gene>
    <name evidence="3" type="ORF">ENQ20_01105</name>
</gene>
<proteinExistence type="predicted"/>
<reference evidence="3" key="1">
    <citation type="journal article" date="2020" name="mSystems">
        <title>Genome- and Community-Level Interaction Insights into Carbon Utilization and Element Cycling Functions of Hydrothermarchaeota in Hydrothermal Sediment.</title>
        <authorList>
            <person name="Zhou Z."/>
            <person name="Liu Y."/>
            <person name="Xu W."/>
            <person name="Pan J."/>
            <person name="Luo Z.H."/>
            <person name="Li M."/>
        </authorList>
    </citation>
    <scope>NUCLEOTIDE SEQUENCE [LARGE SCALE GENOMIC DNA]</scope>
    <source>
        <strain evidence="3">SpSt-289</strain>
    </source>
</reference>
<dbReference type="GO" id="GO:0051536">
    <property type="term" value="F:iron-sulfur cluster binding"/>
    <property type="evidence" value="ECO:0007669"/>
    <property type="project" value="InterPro"/>
</dbReference>
<evidence type="ECO:0000259" key="2">
    <source>
        <dbReference type="Pfam" id="PF01106"/>
    </source>
</evidence>
<name>A0A7C1FD74_9CHLR</name>
<dbReference type="OMA" id="GACYGCP"/>
<dbReference type="GO" id="GO:0005506">
    <property type="term" value="F:iron ion binding"/>
    <property type="evidence" value="ECO:0007669"/>
    <property type="project" value="InterPro"/>
</dbReference>
<comment type="caution">
    <text evidence="3">The sequence shown here is derived from an EMBL/GenBank/DDBJ whole genome shotgun (WGS) entry which is preliminary data.</text>
</comment>
<dbReference type="Gene3D" id="3.30.300.130">
    <property type="entry name" value="Fe-S cluster assembly (FSCA)"/>
    <property type="match status" value="1"/>
</dbReference>
<dbReference type="SUPFAM" id="SSF117916">
    <property type="entry name" value="Fe-S cluster assembly (FSCA) domain-like"/>
    <property type="match status" value="1"/>
</dbReference>
<dbReference type="InterPro" id="IPR034904">
    <property type="entry name" value="FSCA_dom_sf"/>
</dbReference>
<dbReference type="GO" id="GO:0016226">
    <property type="term" value="P:iron-sulfur cluster assembly"/>
    <property type="evidence" value="ECO:0007669"/>
    <property type="project" value="InterPro"/>
</dbReference>
<dbReference type="PANTHER" id="PTHR11178">
    <property type="entry name" value="IRON-SULFUR CLUSTER SCAFFOLD PROTEIN NFU-RELATED"/>
    <property type="match status" value="1"/>
</dbReference>
<organism evidence="3">
    <name type="scientific">Caldilinea aerophila</name>
    <dbReference type="NCBI Taxonomy" id="133453"/>
    <lineage>
        <taxon>Bacteria</taxon>
        <taxon>Bacillati</taxon>
        <taxon>Chloroflexota</taxon>
        <taxon>Caldilineae</taxon>
        <taxon>Caldilineales</taxon>
        <taxon>Caldilineaceae</taxon>
        <taxon>Caldilinea</taxon>
    </lineage>
</organism>
<dbReference type="InterPro" id="IPR001075">
    <property type="entry name" value="NIF_FeS_clus_asmbl_NifU_C"/>
</dbReference>
<accession>A0A7C1FD74</accession>
<comment type="function">
    <text evidence="1">May be involved in the formation or repair of [Fe-S] clusters present in iron-sulfur proteins.</text>
</comment>
<dbReference type="EMBL" id="DSMG01000011">
    <property type="protein sequence ID" value="HDX30072.1"/>
    <property type="molecule type" value="Genomic_DNA"/>
</dbReference>
<protein>
    <submittedName>
        <fullName evidence="3">NifU family protein</fullName>
    </submittedName>
</protein>
<dbReference type="Pfam" id="PF01106">
    <property type="entry name" value="NifU"/>
    <property type="match status" value="1"/>
</dbReference>
<sequence length="106" mass="11956">MGLFVETSLEQRIQQVLDAYRPNLYMDGGDVEVLKVDENGVAHLKMLGACIDCPISLLTMKLGIQRLLKEHFPEITGVHAITDVSIRDLYDREAVMQKSIVRSRKA</sequence>
<evidence type="ECO:0000313" key="3">
    <source>
        <dbReference type="EMBL" id="HDX30072.1"/>
    </source>
</evidence>